<reference evidence="2" key="1">
    <citation type="submission" date="2020-09" db="EMBL/GenBank/DDBJ databases">
        <title>Hoyosella lacisalsi sp. nov., a halotolerant actinobacterium isolated from soil of Lake Gudzhirganskoe.</title>
        <authorList>
            <person name="Yang Q."/>
            <person name="Guo P.Y."/>
            <person name="Liu S.W."/>
            <person name="Li F.N."/>
            <person name="Sun C.H."/>
        </authorList>
    </citation>
    <scope>NUCLEOTIDE SEQUENCE</scope>
    <source>
        <strain evidence="2">G463</strain>
    </source>
</reference>
<feature type="domain" description="Helix-turn-helix" evidence="1">
    <location>
        <begin position="6"/>
        <end position="54"/>
    </location>
</feature>
<name>A0A927JA65_9ACTN</name>
<evidence type="ECO:0000259" key="1">
    <source>
        <dbReference type="Pfam" id="PF12728"/>
    </source>
</evidence>
<sequence>MNRLHTIDEAREALGGISRSVIYSLINSGELASINIGRRRFVPDSAIADFIASKVDAA</sequence>
<dbReference type="RefSeq" id="WP_192037947.1">
    <property type="nucleotide sequence ID" value="NZ_JACYWE010000001.1"/>
</dbReference>
<dbReference type="AlphaFoldDB" id="A0A927JA65"/>
<dbReference type="Proteomes" id="UP000642993">
    <property type="component" value="Unassembled WGS sequence"/>
</dbReference>
<keyword evidence="3" id="KW-1185">Reference proteome</keyword>
<evidence type="ECO:0000313" key="2">
    <source>
        <dbReference type="EMBL" id="MBD8505523.1"/>
    </source>
</evidence>
<evidence type="ECO:0000313" key="3">
    <source>
        <dbReference type="Proteomes" id="UP000642993"/>
    </source>
</evidence>
<comment type="caution">
    <text evidence="2">The sequence shown here is derived from an EMBL/GenBank/DDBJ whole genome shotgun (WGS) entry which is preliminary data.</text>
</comment>
<organism evidence="2 3">
    <name type="scientific">Lolliginicoccus lacisalsi</name>
    <dbReference type="NCBI Taxonomy" id="2742202"/>
    <lineage>
        <taxon>Bacteria</taxon>
        <taxon>Bacillati</taxon>
        <taxon>Actinomycetota</taxon>
        <taxon>Actinomycetes</taxon>
        <taxon>Mycobacteriales</taxon>
        <taxon>Hoyosellaceae</taxon>
        <taxon>Lolliginicoccus</taxon>
    </lineage>
</organism>
<dbReference type="InterPro" id="IPR041657">
    <property type="entry name" value="HTH_17"/>
</dbReference>
<proteinExistence type="predicted"/>
<dbReference type="Pfam" id="PF12728">
    <property type="entry name" value="HTH_17"/>
    <property type="match status" value="1"/>
</dbReference>
<gene>
    <name evidence="2" type="ORF">HT102_03330</name>
</gene>
<dbReference type="EMBL" id="JACYWE010000001">
    <property type="protein sequence ID" value="MBD8505523.1"/>
    <property type="molecule type" value="Genomic_DNA"/>
</dbReference>
<accession>A0A927JA65</accession>
<protein>
    <submittedName>
        <fullName evidence="2">Helix-turn-helix domain-containing protein</fullName>
    </submittedName>
</protein>